<comment type="domain">
    <text evidence="10">The DHHC domain is required for palmitoyltransferase activity.</text>
</comment>
<evidence type="ECO:0000313" key="12">
    <source>
        <dbReference type="EMBL" id="KAF5319898.1"/>
    </source>
</evidence>
<dbReference type="GO" id="GO:0019706">
    <property type="term" value="F:protein-cysteine S-palmitoyltransferase activity"/>
    <property type="evidence" value="ECO:0007669"/>
    <property type="project" value="UniProtKB-EC"/>
</dbReference>
<comment type="caution">
    <text evidence="12">The sequence shown here is derived from an EMBL/GenBank/DDBJ whole genome shotgun (WGS) entry which is preliminary data.</text>
</comment>
<keyword evidence="13" id="KW-1185">Reference proteome</keyword>
<feature type="transmembrane region" description="Helical" evidence="10">
    <location>
        <begin position="71"/>
        <end position="95"/>
    </location>
</feature>
<dbReference type="PANTHER" id="PTHR12246">
    <property type="entry name" value="PALMITOYLTRANSFERASE ZDHHC16"/>
    <property type="match status" value="1"/>
</dbReference>
<dbReference type="GO" id="GO:0016020">
    <property type="term" value="C:membrane"/>
    <property type="evidence" value="ECO:0007669"/>
    <property type="project" value="UniProtKB-SubCell"/>
</dbReference>
<keyword evidence="3 10" id="KW-0812">Transmembrane</keyword>
<dbReference type="OrthoDB" id="9909019at2759"/>
<dbReference type="InterPro" id="IPR039859">
    <property type="entry name" value="PFA4/ZDH16/20/ERF2-like"/>
</dbReference>
<evidence type="ECO:0000313" key="13">
    <source>
        <dbReference type="Proteomes" id="UP000541558"/>
    </source>
</evidence>
<organism evidence="12 13">
    <name type="scientific">Ephemerocybe angulata</name>
    <dbReference type="NCBI Taxonomy" id="980116"/>
    <lineage>
        <taxon>Eukaryota</taxon>
        <taxon>Fungi</taxon>
        <taxon>Dikarya</taxon>
        <taxon>Basidiomycota</taxon>
        <taxon>Agaricomycotina</taxon>
        <taxon>Agaricomycetes</taxon>
        <taxon>Agaricomycetidae</taxon>
        <taxon>Agaricales</taxon>
        <taxon>Agaricineae</taxon>
        <taxon>Psathyrellaceae</taxon>
        <taxon>Ephemerocybe</taxon>
    </lineage>
</organism>
<keyword evidence="6" id="KW-0564">Palmitate</keyword>
<dbReference type="Pfam" id="PF01529">
    <property type="entry name" value="DHHC"/>
    <property type="match status" value="1"/>
</dbReference>
<dbReference type="EMBL" id="JAACJK010000172">
    <property type="protein sequence ID" value="KAF5319898.1"/>
    <property type="molecule type" value="Genomic_DNA"/>
</dbReference>
<evidence type="ECO:0000256" key="5">
    <source>
        <dbReference type="ARBA" id="ARBA00023136"/>
    </source>
</evidence>
<evidence type="ECO:0000256" key="2">
    <source>
        <dbReference type="ARBA" id="ARBA00022679"/>
    </source>
</evidence>
<evidence type="ECO:0000259" key="11">
    <source>
        <dbReference type="Pfam" id="PF01529"/>
    </source>
</evidence>
<feature type="domain" description="Palmitoyltransferase DHHC" evidence="11">
    <location>
        <begin position="136"/>
        <end position="258"/>
    </location>
</feature>
<dbReference type="AlphaFoldDB" id="A0A8H5BCG3"/>
<evidence type="ECO:0000256" key="10">
    <source>
        <dbReference type="RuleBase" id="RU079119"/>
    </source>
</evidence>
<reference evidence="12 13" key="1">
    <citation type="journal article" date="2020" name="ISME J.">
        <title>Uncovering the hidden diversity of litter-decomposition mechanisms in mushroom-forming fungi.</title>
        <authorList>
            <person name="Floudas D."/>
            <person name="Bentzer J."/>
            <person name="Ahren D."/>
            <person name="Johansson T."/>
            <person name="Persson P."/>
            <person name="Tunlid A."/>
        </authorList>
    </citation>
    <scope>NUCLEOTIDE SEQUENCE [LARGE SCALE GENOMIC DNA]</scope>
    <source>
        <strain evidence="12 13">CBS 175.51</strain>
    </source>
</reference>
<keyword evidence="7" id="KW-0449">Lipoprotein</keyword>
<protein>
    <recommendedName>
        <fullName evidence="10">Palmitoyltransferase</fullName>
        <ecNumber evidence="10">2.3.1.225</ecNumber>
    </recommendedName>
</protein>
<feature type="transmembrane region" description="Helical" evidence="10">
    <location>
        <begin position="226"/>
        <end position="248"/>
    </location>
</feature>
<gene>
    <name evidence="12" type="ORF">D9611_010992</name>
</gene>
<evidence type="ECO:0000256" key="9">
    <source>
        <dbReference type="ARBA" id="ARBA00048048"/>
    </source>
</evidence>
<accession>A0A8H5BCG3</accession>
<keyword evidence="8 10" id="KW-0012">Acyltransferase</keyword>
<keyword evidence="4 10" id="KW-1133">Transmembrane helix</keyword>
<comment type="similarity">
    <text evidence="10">Belongs to the DHHC palmitoyltransferase family.</text>
</comment>
<comment type="subcellular location">
    <subcellularLocation>
        <location evidence="1">Membrane</location>
        <topology evidence="1">Multi-pass membrane protein</topology>
    </subcellularLocation>
</comment>
<comment type="catalytic activity">
    <reaction evidence="9 10">
        <text>L-cysteinyl-[protein] + hexadecanoyl-CoA = S-hexadecanoyl-L-cysteinyl-[protein] + CoA</text>
        <dbReference type="Rhea" id="RHEA:36683"/>
        <dbReference type="Rhea" id="RHEA-COMP:10131"/>
        <dbReference type="Rhea" id="RHEA-COMP:11032"/>
        <dbReference type="ChEBI" id="CHEBI:29950"/>
        <dbReference type="ChEBI" id="CHEBI:57287"/>
        <dbReference type="ChEBI" id="CHEBI:57379"/>
        <dbReference type="ChEBI" id="CHEBI:74151"/>
        <dbReference type="EC" id="2.3.1.225"/>
    </reaction>
</comment>
<dbReference type="Proteomes" id="UP000541558">
    <property type="component" value="Unassembled WGS sequence"/>
</dbReference>
<evidence type="ECO:0000256" key="4">
    <source>
        <dbReference type="ARBA" id="ARBA00022989"/>
    </source>
</evidence>
<name>A0A8H5BCG3_9AGAR</name>
<dbReference type="InterPro" id="IPR001594">
    <property type="entry name" value="Palmitoyltrfase_DHHC"/>
</dbReference>
<feature type="transmembrane region" description="Helical" evidence="10">
    <location>
        <begin position="182"/>
        <end position="206"/>
    </location>
</feature>
<evidence type="ECO:0000256" key="8">
    <source>
        <dbReference type="ARBA" id="ARBA00023315"/>
    </source>
</evidence>
<evidence type="ECO:0000256" key="7">
    <source>
        <dbReference type="ARBA" id="ARBA00023288"/>
    </source>
</evidence>
<keyword evidence="2 10" id="KW-0808">Transferase</keyword>
<dbReference type="PROSITE" id="PS50216">
    <property type="entry name" value="DHHC"/>
    <property type="match status" value="1"/>
</dbReference>
<keyword evidence="5 10" id="KW-0472">Membrane</keyword>
<sequence length="366" mass="41491">MPRRGTTPLVNDVELQTRSISFGSADDDEKPKKPWYYRLPLLVTVILILAPQPSVLRVLVDHHWRVMKSPLFFAVHLAVIYTLTFTTLTSLLICVTRDPGPVNTHATRRTDYGGDDEDIGLAEALMADDTDYTAPGKWCRKCWAPKPERAHHCSVCGRCVMKMDHHCPWLGSSCIGHRTYPAFVHFLTCATLLAIYIATVSVRALIYSFQNPYGVDEVTPVHELVLSMYGIIISVVIGPFAAYHYYLITTNQTTLEHISPFMLLRHLPPLPRTGHSLSDPPLEPELSYEQRRIVKDAHGKILMYDLGWRRNWAQVFGWNTRWGWVPRLLCGGASPGDGTHQPRNPRADELLAKLAEDLIKADRNFR</sequence>
<proteinExistence type="inferred from homology"/>
<evidence type="ECO:0000256" key="1">
    <source>
        <dbReference type="ARBA" id="ARBA00004141"/>
    </source>
</evidence>
<evidence type="ECO:0000256" key="6">
    <source>
        <dbReference type="ARBA" id="ARBA00023139"/>
    </source>
</evidence>
<feature type="transmembrane region" description="Helical" evidence="10">
    <location>
        <begin position="39"/>
        <end position="59"/>
    </location>
</feature>
<dbReference type="EC" id="2.3.1.225" evidence="10"/>
<evidence type="ECO:0000256" key="3">
    <source>
        <dbReference type="ARBA" id="ARBA00022692"/>
    </source>
</evidence>